<accession>A0A5J4VP32</accession>
<dbReference type="InterPro" id="IPR011009">
    <property type="entry name" value="Kinase-like_dom_sf"/>
</dbReference>
<evidence type="ECO:0000313" key="4">
    <source>
        <dbReference type="Proteomes" id="UP000324800"/>
    </source>
</evidence>
<dbReference type="EMBL" id="SNRW01005785">
    <property type="protein sequence ID" value="KAA6384387.1"/>
    <property type="molecule type" value="Genomic_DNA"/>
</dbReference>
<dbReference type="InterPro" id="IPR000225">
    <property type="entry name" value="Armadillo"/>
</dbReference>
<dbReference type="Proteomes" id="UP000324800">
    <property type="component" value="Unassembled WGS sequence"/>
</dbReference>
<protein>
    <recommendedName>
        <fullName evidence="2">Protein kinase domain-containing protein</fullName>
    </recommendedName>
</protein>
<name>A0A5J4VP32_9EUKA</name>
<comment type="caution">
    <text evidence="3">The sequence shown here is derived from an EMBL/GenBank/DDBJ whole genome shotgun (WGS) entry which is preliminary data.</text>
</comment>
<dbReference type="OrthoDB" id="4062651at2759"/>
<feature type="region of interest" description="Disordered" evidence="1">
    <location>
        <begin position="207"/>
        <end position="229"/>
    </location>
</feature>
<organism evidence="3 4">
    <name type="scientific">Streblomastix strix</name>
    <dbReference type="NCBI Taxonomy" id="222440"/>
    <lineage>
        <taxon>Eukaryota</taxon>
        <taxon>Metamonada</taxon>
        <taxon>Preaxostyla</taxon>
        <taxon>Oxymonadida</taxon>
        <taxon>Streblomastigidae</taxon>
        <taxon>Streblomastix</taxon>
    </lineage>
</organism>
<proteinExistence type="predicted"/>
<gene>
    <name evidence="3" type="ORF">EZS28_020085</name>
</gene>
<dbReference type="SUPFAM" id="SSF56112">
    <property type="entry name" value="Protein kinase-like (PK-like)"/>
    <property type="match status" value="1"/>
</dbReference>
<dbReference type="AlphaFoldDB" id="A0A5J4VP32"/>
<dbReference type="PROSITE" id="PS50011">
    <property type="entry name" value="PROTEIN_KINASE_DOM"/>
    <property type="match status" value="1"/>
</dbReference>
<dbReference type="Pfam" id="PF00514">
    <property type="entry name" value="Arm"/>
    <property type="match status" value="1"/>
</dbReference>
<dbReference type="SMART" id="SM00185">
    <property type="entry name" value="ARM"/>
    <property type="match status" value="1"/>
</dbReference>
<dbReference type="InterPro" id="IPR016024">
    <property type="entry name" value="ARM-type_fold"/>
</dbReference>
<reference evidence="3 4" key="1">
    <citation type="submission" date="2019-03" db="EMBL/GenBank/DDBJ databases">
        <title>Single cell metagenomics reveals metabolic interactions within the superorganism composed of flagellate Streblomastix strix and complex community of Bacteroidetes bacteria on its surface.</title>
        <authorList>
            <person name="Treitli S.C."/>
            <person name="Kolisko M."/>
            <person name="Husnik F."/>
            <person name="Keeling P."/>
            <person name="Hampl V."/>
        </authorList>
    </citation>
    <scope>NUCLEOTIDE SEQUENCE [LARGE SCALE GENOMIC DNA]</scope>
    <source>
        <strain evidence="3">ST1C</strain>
    </source>
</reference>
<dbReference type="Gene3D" id="1.25.10.10">
    <property type="entry name" value="Leucine-rich Repeat Variant"/>
    <property type="match status" value="1"/>
</dbReference>
<dbReference type="InterPro" id="IPR011989">
    <property type="entry name" value="ARM-like"/>
</dbReference>
<dbReference type="GO" id="GO:0004672">
    <property type="term" value="F:protein kinase activity"/>
    <property type="evidence" value="ECO:0007669"/>
    <property type="project" value="InterPro"/>
</dbReference>
<evidence type="ECO:0000313" key="3">
    <source>
        <dbReference type="EMBL" id="KAA6384387.1"/>
    </source>
</evidence>
<evidence type="ECO:0000259" key="2">
    <source>
        <dbReference type="PROSITE" id="PS50011"/>
    </source>
</evidence>
<dbReference type="Pfam" id="PF00069">
    <property type="entry name" value="Pkinase"/>
    <property type="match status" value="1"/>
</dbReference>
<evidence type="ECO:0000256" key="1">
    <source>
        <dbReference type="SAM" id="MobiDB-lite"/>
    </source>
</evidence>
<dbReference type="Gene3D" id="1.10.510.10">
    <property type="entry name" value="Transferase(Phosphotransferase) domain 1"/>
    <property type="match status" value="1"/>
</dbReference>
<feature type="domain" description="Protein kinase" evidence="2">
    <location>
        <begin position="1"/>
        <end position="125"/>
    </location>
</feature>
<dbReference type="InterPro" id="IPR000719">
    <property type="entry name" value="Prot_kinase_dom"/>
</dbReference>
<dbReference type="SUPFAM" id="SSF48371">
    <property type="entry name" value="ARM repeat"/>
    <property type="match status" value="1"/>
</dbReference>
<dbReference type="GO" id="GO:0005524">
    <property type="term" value="F:ATP binding"/>
    <property type="evidence" value="ECO:0007669"/>
    <property type="project" value="InterPro"/>
</dbReference>
<sequence length="606" mass="68466">MVASAQNTFYSEHVRKIQLRLQSQILATNSISFGRGRHVDTVQNVNVLASSYADIFSIGVMMYEMLAGHHPYPARTRQEYIQLVNQEIDQLDNVSQQCMDILSELMFAQIETRRSCEQLLCDPYFYPAQQRANQYTQVIMSTLAAQIVPCSLQGLQQPQVNISAYPIQQPMFPSPIQQPMFPSPIVVQQQIGQYPVQPPNPIQNLITPTPPDQSNSINPSLTFSQNPNNPNLKSGFVMPGQQIQLQPKGGGVQELQVSPQELEKASKNILDKVRMNQIPSTQDLFIAMASTTKETREKLIQLGLFKHILDLIEHIEPDPRIPTPQAERYMMVLEEAISLGADAVHKILEAGLLVSLKVSFLFLPLHLDKLHQHHARLITLMTGAGNQSDIDKLVNSGMIKILTQLLDAPDDILQEDVVSALRNICEAGHDKVERGGQRLSQTHPYFQQFQEAGTIEKMYNIHKRNDTRQPVPAPYLELSKFLLDQLEEGIEVGDMSVMVAGLALFSQCIENYQYMEMERVANIGIQCAIRGQHTRLVSNSLYLLQLMMLNAPSEIKDLVANSFEEDMLEASAKNANTDFTSSIPRFSQRLLDMIRKHKNMKRSFYK</sequence>